<dbReference type="Pfam" id="PF20256">
    <property type="entry name" value="MoCoBD_2"/>
    <property type="match status" value="2"/>
</dbReference>
<dbReference type="InterPro" id="IPR006311">
    <property type="entry name" value="TAT_signal"/>
</dbReference>
<feature type="chain" id="PRO_5045818085" evidence="1">
    <location>
        <begin position="37"/>
        <end position="740"/>
    </location>
</feature>
<dbReference type="Pfam" id="PF02738">
    <property type="entry name" value="MoCoBD_1"/>
    <property type="match status" value="1"/>
</dbReference>
<dbReference type="InterPro" id="IPR037165">
    <property type="entry name" value="AldOxase/xan_DH_Mopterin-bd_sf"/>
</dbReference>
<evidence type="ECO:0000313" key="3">
    <source>
        <dbReference type="EMBL" id="URI10314.1"/>
    </source>
</evidence>
<sequence length="740" mass="78402">MTDTTVARTPALQRRSFLKMAAGSGFALGLYPLVQAAENGAAAAPQGAAVAAAMAGELKPTQQPGAFVRVATDGTVTVMVNRLDFGQGVHTSLPMLVAEELDADWRKVRAELAPAGEAYKDPGFGIQMVGGSNSIKSSWLQYRELGARARAMFVAAAAQKWQVPASQVSVAHGVVSAGSRRATFGELAEAAMRQPVPATVVLKQPADFKIIGRPTRRLDAALKSSGRQSFGIDLRPPKAAVALIVRPPVFGAQLATVDDSKALAVKGVHKVLRVPLDRGASGLAVVADGYWTAKMGRDALAPTWNTDGVEKVSTDALLQRYSELARQPGLKAKVADTSALATAPRRISAEYRFPYLAHAPMEPLNCVIDFRGDACTVHIGSQFQTIDQAAVAATLGLKPEQVTLNTAMAGGGFGRRGVPSSDYVVEAAQVAKAWRAAGGQGAVQLMWSREDDIRGGYYRPLHVHRAEIGLDAQGKVLAWQHTIVGQSILKGTPFEPFMVKNGVDSVSTEGVVDTPYGFPLALDVHHPQVNVPVLWWRSVGHTHTAFVMETLVDELAAAAGQDPVAYRRQLLGDRHPRIRAALDLAVARSGYGQRKLPAGQAWGVAVHESFSSVVAYVVEASVVDKQPVLHRVTAGVHCNFAVNPMTVETQVQGAVVMALSTTLPGAAITLKDGVVEQSNFGDYTVARLNQMPRVDVHIVPSTEAPTGMGEPGLPPLAPALANAVAALTGQRLRALPFQLA</sequence>
<evidence type="ECO:0000259" key="2">
    <source>
        <dbReference type="SMART" id="SM01008"/>
    </source>
</evidence>
<dbReference type="InterPro" id="IPR008274">
    <property type="entry name" value="AldOxase/xan_DH_MoCoBD1"/>
</dbReference>
<dbReference type="InterPro" id="IPR046867">
    <property type="entry name" value="AldOxase/xan_DH_MoCoBD2"/>
</dbReference>
<evidence type="ECO:0000256" key="1">
    <source>
        <dbReference type="SAM" id="SignalP"/>
    </source>
</evidence>
<dbReference type="Gene3D" id="3.90.1170.50">
    <property type="entry name" value="Aldehyde oxidase/xanthine dehydrogenase, a/b hammerhead"/>
    <property type="match status" value="1"/>
</dbReference>
<dbReference type="SUPFAM" id="SSF56003">
    <property type="entry name" value="Molybdenum cofactor-binding domain"/>
    <property type="match status" value="2"/>
</dbReference>
<feature type="signal peptide" evidence="1">
    <location>
        <begin position="1"/>
        <end position="36"/>
    </location>
</feature>
<accession>A0ABY4SCW0</accession>
<evidence type="ECO:0000313" key="4">
    <source>
        <dbReference type="Proteomes" id="UP001056201"/>
    </source>
</evidence>
<keyword evidence="4" id="KW-1185">Reference proteome</keyword>
<gene>
    <name evidence="3" type="ORF">MW290_14960</name>
</gene>
<dbReference type="InterPro" id="IPR000674">
    <property type="entry name" value="Ald_Oxase/Xan_DH_a/b"/>
</dbReference>
<name>A0ABY4SCW0_AQUTE</name>
<protein>
    <submittedName>
        <fullName evidence="3">Xanthine dehydrogenase family protein molybdopterin-binding subunit</fullName>
    </submittedName>
</protein>
<dbReference type="PIRSF" id="PIRSF036389">
    <property type="entry name" value="IOR_B"/>
    <property type="match status" value="1"/>
</dbReference>
<keyword evidence="1" id="KW-0732">Signal</keyword>
<reference evidence="3" key="1">
    <citation type="submission" date="2022-05" db="EMBL/GenBank/DDBJ databases">
        <title>An RpoN-dependent PEP-CTERM gene is involved in floc formation of an Aquincola tertiaricarbonis strain.</title>
        <authorList>
            <person name="Qiu D."/>
            <person name="Xia M."/>
        </authorList>
    </citation>
    <scope>NUCLEOTIDE SEQUENCE</scope>
    <source>
        <strain evidence="3">RN12</strain>
    </source>
</reference>
<dbReference type="PROSITE" id="PS51318">
    <property type="entry name" value="TAT"/>
    <property type="match status" value="1"/>
</dbReference>
<proteinExistence type="predicted"/>
<dbReference type="InterPro" id="IPR012368">
    <property type="entry name" value="OxRdtase_Mopterin-bd_su_IorB"/>
</dbReference>
<dbReference type="Gene3D" id="3.30.365.10">
    <property type="entry name" value="Aldehyde oxidase/xanthine dehydrogenase, molybdopterin binding domain"/>
    <property type="match status" value="4"/>
</dbReference>
<dbReference type="PANTHER" id="PTHR47495:SF2">
    <property type="entry name" value="ALDEHYDE DEHYDROGENASE"/>
    <property type="match status" value="1"/>
</dbReference>
<dbReference type="RefSeq" id="WP_250198518.1">
    <property type="nucleotide sequence ID" value="NZ_CP097636.1"/>
</dbReference>
<organism evidence="3 4">
    <name type="scientific">Aquincola tertiaricarbonis</name>
    <dbReference type="NCBI Taxonomy" id="391953"/>
    <lineage>
        <taxon>Bacteria</taxon>
        <taxon>Pseudomonadati</taxon>
        <taxon>Pseudomonadota</taxon>
        <taxon>Betaproteobacteria</taxon>
        <taxon>Burkholderiales</taxon>
        <taxon>Sphaerotilaceae</taxon>
        <taxon>Aquincola</taxon>
    </lineage>
</organism>
<dbReference type="PANTHER" id="PTHR47495">
    <property type="entry name" value="ALDEHYDE DEHYDROGENASE"/>
    <property type="match status" value="1"/>
</dbReference>
<dbReference type="InterPro" id="IPR052516">
    <property type="entry name" value="N-heterocyclic_Hydroxylase"/>
</dbReference>
<feature type="domain" description="Aldehyde oxidase/xanthine dehydrogenase a/b hammerhead" evidence="2">
    <location>
        <begin position="225"/>
        <end position="308"/>
    </location>
</feature>
<dbReference type="EMBL" id="CP097636">
    <property type="protein sequence ID" value="URI10314.1"/>
    <property type="molecule type" value="Genomic_DNA"/>
</dbReference>
<dbReference type="SMART" id="SM01008">
    <property type="entry name" value="Ald_Xan_dh_C"/>
    <property type="match status" value="1"/>
</dbReference>
<dbReference type="Proteomes" id="UP001056201">
    <property type="component" value="Chromosome 2"/>
</dbReference>